<keyword evidence="7" id="KW-0539">Nucleus</keyword>
<feature type="compositionally biased region" description="Basic and acidic residues" evidence="8">
    <location>
        <begin position="245"/>
        <end position="259"/>
    </location>
</feature>
<dbReference type="GO" id="GO:0005737">
    <property type="term" value="C:cytoplasm"/>
    <property type="evidence" value="ECO:0000318"/>
    <property type="project" value="GO_Central"/>
</dbReference>
<accession>A0A7M7GR05</accession>
<evidence type="ECO:0000256" key="8">
    <source>
        <dbReference type="SAM" id="MobiDB-lite"/>
    </source>
</evidence>
<dbReference type="GO" id="GO:0005654">
    <property type="term" value="C:nucleoplasm"/>
    <property type="evidence" value="ECO:0000318"/>
    <property type="project" value="GO_Central"/>
</dbReference>
<keyword evidence="6" id="KW-0804">Transcription</keyword>
<keyword evidence="5" id="KW-0175">Coiled coil</keyword>
<evidence type="ECO:0000256" key="4">
    <source>
        <dbReference type="ARBA" id="ARBA00023015"/>
    </source>
</evidence>
<protein>
    <submittedName>
        <fullName evidence="9">Uncharacterized protein</fullName>
    </submittedName>
</protein>
<dbReference type="GO" id="GO:0000122">
    <property type="term" value="P:negative regulation of transcription by RNA polymerase II"/>
    <property type="evidence" value="ECO:0000318"/>
    <property type="project" value="GO_Central"/>
</dbReference>
<evidence type="ECO:0000256" key="1">
    <source>
        <dbReference type="ARBA" id="ARBA00004123"/>
    </source>
</evidence>
<proteinExistence type="inferred from homology"/>
<evidence type="ECO:0000256" key="6">
    <source>
        <dbReference type="ARBA" id="ARBA00023163"/>
    </source>
</evidence>
<reference evidence="10" key="1">
    <citation type="submission" date="2015-02" db="EMBL/GenBank/DDBJ databases">
        <title>Genome sequencing for Strongylocentrotus purpuratus.</title>
        <authorList>
            <person name="Murali S."/>
            <person name="Liu Y."/>
            <person name="Vee V."/>
            <person name="English A."/>
            <person name="Wang M."/>
            <person name="Skinner E."/>
            <person name="Han Y."/>
            <person name="Muzny D.M."/>
            <person name="Worley K.C."/>
            <person name="Gibbs R.A."/>
        </authorList>
    </citation>
    <scope>NUCLEOTIDE SEQUENCE</scope>
</reference>
<evidence type="ECO:0000256" key="7">
    <source>
        <dbReference type="ARBA" id="ARBA00023242"/>
    </source>
</evidence>
<organism evidence="9 10">
    <name type="scientific">Strongylocentrotus purpuratus</name>
    <name type="common">Purple sea urchin</name>
    <dbReference type="NCBI Taxonomy" id="7668"/>
    <lineage>
        <taxon>Eukaryota</taxon>
        <taxon>Metazoa</taxon>
        <taxon>Echinodermata</taxon>
        <taxon>Eleutherozoa</taxon>
        <taxon>Echinozoa</taxon>
        <taxon>Echinoidea</taxon>
        <taxon>Euechinoidea</taxon>
        <taxon>Echinacea</taxon>
        <taxon>Camarodonta</taxon>
        <taxon>Echinidea</taxon>
        <taxon>Strongylocentrotidae</taxon>
        <taxon>Strongylocentrotus</taxon>
    </lineage>
</organism>
<dbReference type="Proteomes" id="UP000007110">
    <property type="component" value="Unassembled WGS sequence"/>
</dbReference>
<name>A0A7M7GR05_STRPU</name>
<keyword evidence="10" id="KW-1185">Reference proteome</keyword>
<evidence type="ECO:0000313" key="9">
    <source>
        <dbReference type="EnsemblMetazoa" id="XP_003729518"/>
    </source>
</evidence>
<feature type="region of interest" description="Disordered" evidence="8">
    <location>
        <begin position="231"/>
        <end position="291"/>
    </location>
</feature>
<dbReference type="GeneID" id="587630"/>
<dbReference type="InterPro" id="IPR024872">
    <property type="entry name" value="HEXIM"/>
</dbReference>
<dbReference type="EnsemblMetazoa" id="XM_003729470">
    <property type="protein sequence ID" value="XP_003729518"/>
    <property type="gene ID" value="LOC587630"/>
</dbReference>
<comment type="similarity">
    <text evidence="2">Belongs to the HEXIM family.</text>
</comment>
<dbReference type="Pfam" id="PF15313">
    <property type="entry name" value="HEXIM"/>
    <property type="match status" value="1"/>
</dbReference>
<feature type="region of interest" description="Disordered" evidence="8">
    <location>
        <begin position="1"/>
        <end position="148"/>
    </location>
</feature>
<dbReference type="GO" id="GO:0004861">
    <property type="term" value="F:cyclin-dependent protein serine/threonine kinase inhibitor activity"/>
    <property type="evidence" value="ECO:0000318"/>
    <property type="project" value="GO_Central"/>
</dbReference>
<sequence length="291" mass="33762">MNKRPPTFFGELESMDGDDERSDRSASPRTIGQETVVPHSERRTRVSTNLARAPRTRRKVTMAVESVQHIPQSRTHHGQQVLRNMQDANDQDGNGNDKSRKRRRPRRKNRKWKPYTQLSWEERQQRDEEESRRASLKRANRPTPYNTTQFLMEDHKVVTPDLSNMGAFDENHDVNLSSSDEVLENENEEYLVRNFTAVYDEVQSERLQQMSKEQLVNEVLELSKKVSELEQILRPGSGGGGEGKLSSEESEGHLDDATRSRLQSVNELEEKVEKLKEENKRLRTASYTDKE</sequence>
<reference evidence="9" key="2">
    <citation type="submission" date="2021-01" db="UniProtKB">
        <authorList>
            <consortium name="EnsemblMetazoa"/>
        </authorList>
    </citation>
    <scope>IDENTIFICATION</scope>
</reference>
<comment type="subcellular location">
    <subcellularLocation>
        <location evidence="1">Nucleus</location>
    </subcellularLocation>
</comment>
<evidence type="ECO:0000313" key="10">
    <source>
        <dbReference type="Proteomes" id="UP000007110"/>
    </source>
</evidence>
<dbReference type="InParanoid" id="A0A7M7GR05"/>
<evidence type="ECO:0000256" key="5">
    <source>
        <dbReference type="ARBA" id="ARBA00023054"/>
    </source>
</evidence>
<feature type="compositionally biased region" description="Basic and acidic residues" evidence="8">
    <location>
        <begin position="120"/>
        <end position="133"/>
    </location>
</feature>
<dbReference type="GO" id="GO:0097322">
    <property type="term" value="F:7SK snRNA binding"/>
    <property type="evidence" value="ECO:0000318"/>
    <property type="project" value="GO_Central"/>
</dbReference>
<dbReference type="AlphaFoldDB" id="A0A7M7GR05"/>
<evidence type="ECO:0000256" key="3">
    <source>
        <dbReference type="ARBA" id="ARBA00022491"/>
    </source>
</evidence>
<feature type="compositionally biased region" description="Basic residues" evidence="8">
    <location>
        <begin position="99"/>
        <end position="113"/>
    </location>
</feature>
<dbReference type="PANTHER" id="PTHR13469">
    <property type="entry name" value="HEXAMETHYLENE BISACETAMIDE INDUCIBLE 1"/>
    <property type="match status" value="1"/>
</dbReference>
<dbReference type="OrthoDB" id="10058500at2759"/>
<evidence type="ECO:0000256" key="2">
    <source>
        <dbReference type="ARBA" id="ARBA00008409"/>
    </source>
</evidence>
<dbReference type="PRINTS" id="PR02094">
    <property type="entry name" value="HEXIMFAMILY"/>
</dbReference>
<dbReference type="KEGG" id="spu:587630"/>
<keyword evidence="4" id="KW-0805">Transcription regulation</keyword>
<dbReference type="OMA" id="ESENQCD"/>
<feature type="compositionally biased region" description="Basic and acidic residues" evidence="8">
    <location>
        <begin position="268"/>
        <end position="281"/>
    </location>
</feature>
<dbReference type="PANTHER" id="PTHR13469:SF8">
    <property type="entry name" value="HEXIM P-TEFB COMPLEX SUBUNIT 1"/>
    <property type="match status" value="1"/>
</dbReference>
<keyword evidence="3" id="KW-0678">Repressor</keyword>
<dbReference type="Gene3D" id="6.10.250.2910">
    <property type="match status" value="1"/>
</dbReference>
<feature type="compositionally biased region" description="Low complexity" evidence="8">
    <location>
        <begin position="84"/>
        <end position="96"/>
    </location>
</feature>
<dbReference type="FunCoup" id="A0A7M7GR05">
    <property type="interactions" value="1368"/>
</dbReference>
<dbReference type="RefSeq" id="XP_003729518.2">
    <property type="nucleotide sequence ID" value="XM_003729470.3"/>
</dbReference>